<feature type="transmembrane region" description="Helical" evidence="1">
    <location>
        <begin position="166"/>
        <end position="186"/>
    </location>
</feature>
<feature type="transmembrane region" description="Helical" evidence="1">
    <location>
        <begin position="498"/>
        <end position="520"/>
    </location>
</feature>
<dbReference type="Proteomes" id="UP000037939">
    <property type="component" value="Unassembled WGS sequence"/>
</dbReference>
<feature type="transmembrane region" description="Helical" evidence="1">
    <location>
        <begin position="59"/>
        <end position="77"/>
    </location>
</feature>
<protein>
    <submittedName>
        <fullName evidence="2">Uncharacterized protein</fullName>
    </submittedName>
</protein>
<dbReference type="RefSeq" id="WP_053939734.1">
    <property type="nucleotide sequence ID" value="NZ_LAQT01000037.1"/>
</dbReference>
<dbReference type="OrthoDB" id="5240958at2"/>
<dbReference type="InterPro" id="IPR018746">
    <property type="entry name" value="DUF2298"/>
</dbReference>
<evidence type="ECO:0000313" key="3">
    <source>
        <dbReference type="Proteomes" id="UP000037939"/>
    </source>
</evidence>
<feature type="transmembrane region" description="Helical" evidence="1">
    <location>
        <begin position="328"/>
        <end position="348"/>
    </location>
</feature>
<feature type="transmembrane region" description="Helical" evidence="1">
    <location>
        <begin position="475"/>
        <end position="492"/>
    </location>
</feature>
<feature type="transmembrane region" description="Helical" evidence="1">
    <location>
        <begin position="89"/>
        <end position="109"/>
    </location>
</feature>
<dbReference type="STRING" id="857265.WG78_20850"/>
<sequence>MAMIFLLGSIALLWLHLAGVTLLFGRVLPYPLARVVGVLGITLVVCAFEHFCGLGNINWLWPFTAAIAAAIVWWERPRWNSSPFWRGEVVLGVAFAYGLIWKFLFPTIYPTSERVTDLYFMQNYYPGDTLPPLDIWYPPHRFDFYYAFEHYGAALMGRLLGWNAGFAYNIAFVLVMALSATLAWDFASRLIKTRLPRVVLVAAVMIGGTGISPLIHLVVNDQPNNPPEWNANDHMWASARFIGSYDTRIAAFGTELGRSVFPPLTDQSKPTPDFEARDLPMENFGYQYFLGDYHPPLGSFLLLFLPLALLAWLEVAPAACRHPRLAQALLPATLPLMLITNTWIFPFALVLQAAWTGWRYLQKRPPDWAALVAGGLISAVLVYPYLSGLANQAINTPIHLVKWMDHTPLLRYVALMWPLLLLLVLALFERRTRPFALMLVLAFGAMLILSEFIYVQDPSGGKFTRTNTTMKWWGWMWSGALLALGGIALASARRWIRGVALAALLLITVCYGYDTAYYWWATPKGDMGRMNGASGFTADAPMRDMVNFLSVAPRGILLENVTGDAYTNQTLLALFSGQIEMQGWPNHVSLWHAAPADVWMQSDRTKLFYKGALPDALDWLSVNHVRYVAWTRVDSAAGLAAWQNINTAISSQYSWHPFFADTNSQVGLWIRR</sequence>
<keyword evidence="1" id="KW-0472">Membrane</keyword>
<dbReference type="PATRIC" id="fig|857265.3.peg.4268"/>
<evidence type="ECO:0000313" key="2">
    <source>
        <dbReference type="EMBL" id="KPC49383.1"/>
    </source>
</evidence>
<organism evidence="2 3">
    <name type="scientific">Amantichitinum ursilacus</name>
    <dbReference type="NCBI Taxonomy" id="857265"/>
    <lineage>
        <taxon>Bacteria</taxon>
        <taxon>Pseudomonadati</taxon>
        <taxon>Pseudomonadota</taxon>
        <taxon>Betaproteobacteria</taxon>
        <taxon>Neisseriales</taxon>
        <taxon>Chitinibacteraceae</taxon>
        <taxon>Amantichitinum</taxon>
    </lineage>
</organism>
<dbReference type="AlphaFoldDB" id="A0A0N0XHU2"/>
<gene>
    <name evidence="2" type="ORF">WG78_20850</name>
</gene>
<feature type="transmembrane region" description="Helical" evidence="1">
    <location>
        <begin position="409"/>
        <end position="428"/>
    </location>
</feature>
<accession>A0A0N0XHU2</accession>
<keyword evidence="1" id="KW-1133">Transmembrane helix</keyword>
<comment type="caution">
    <text evidence="2">The sequence shown here is derived from an EMBL/GenBank/DDBJ whole genome shotgun (WGS) entry which is preliminary data.</text>
</comment>
<feature type="transmembrane region" description="Helical" evidence="1">
    <location>
        <begin position="434"/>
        <end position="454"/>
    </location>
</feature>
<dbReference type="Pfam" id="PF10060">
    <property type="entry name" value="DUF2298"/>
    <property type="match status" value="1"/>
</dbReference>
<feature type="transmembrane region" description="Helical" evidence="1">
    <location>
        <begin position="368"/>
        <end position="388"/>
    </location>
</feature>
<reference evidence="2 3" key="1">
    <citation type="submission" date="2015-07" db="EMBL/GenBank/DDBJ databases">
        <title>Draft genome sequence of the Amantichitinum ursilacus IGB-41, a new chitin-degrading bacterium.</title>
        <authorList>
            <person name="Kirstahler P."/>
            <person name="Guenther M."/>
            <person name="Grumaz C."/>
            <person name="Rupp S."/>
            <person name="Zibek S."/>
            <person name="Sohn K."/>
        </authorList>
    </citation>
    <scope>NUCLEOTIDE SEQUENCE [LARGE SCALE GENOMIC DNA]</scope>
    <source>
        <strain evidence="2 3">IGB-41</strain>
    </source>
</reference>
<keyword evidence="3" id="KW-1185">Reference proteome</keyword>
<feature type="transmembrane region" description="Helical" evidence="1">
    <location>
        <begin position="198"/>
        <end position="219"/>
    </location>
</feature>
<keyword evidence="1" id="KW-0812">Transmembrane</keyword>
<feature type="transmembrane region" description="Helical" evidence="1">
    <location>
        <begin position="297"/>
        <end position="316"/>
    </location>
</feature>
<evidence type="ECO:0000256" key="1">
    <source>
        <dbReference type="SAM" id="Phobius"/>
    </source>
</evidence>
<dbReference type="EMBL" id="LAQT01000037">
    <property type="protein sequence ID" value="KPC49383.1"/>
    <property type="molecule type" value="Genomic_DNA"/>
</dbReference>
<name>A0A0N0XHU2_9NEIS</name>
<proteinExistence type="predicted"/>